<feature type="region of interest" description="Disordered" evidence="6">
    <location>
        <begin position="128"/>
        <end position="203"/>
    </location>
</feature>
<dbReference type="InterPro" id="IPR051718">
    <property type="entry name" value="ARF_GTPase-activating"/>
</dbReference>
<dbReference type="FunFam" id="1.10.220.150:FF:000009">
    <property type="entry name" value="stromal membrane-associated protein 1 isoform X1"/>
    <property type="match status" value="1"/>
</dbReference>
<dbReference type="GO" id="GO:0005096">
    <property type="term" value="F:GTPase activator activity"/>
    <property type="evidence" value="ECO:0007669"/>
    <property type="project" value="UniProtKB-KW"/>
</dbReference>
<evidence type="ECO:0000259" key="7">
    <source>
        <dbReference type="PROSITE" id="PS50115"/>
    </source>
</evidence>
<name>A0AAV4HDN9_9GAST</name>
<accession>A0AAV4HDN9</accession>
<sequence length="426" mass="45882">MSLREKERAKEQQDKFQAILSALLKDEDNKYCVDCDAKGPRWASWNLGIFLCIRCAGIHRNLGVHISRVKSVNLDTWTAEQVAMMQEIGNSRGRAVYEANIPDGFRRPQSKYEQKKYIAREWVPPTPKIPKEWLEDSKSDKKKARSKPASGQIQLGGMVPKAPGKPTSVVASSGDSNARPTQPAKTEVKLPQVKPQEPAAPSSAANDLLGLEAIAPAAQSSGNELLDLFGGPQPGTTASAVAPSANNDLMNGTSSEANLFEQEGSGEEKKTSTKDSIMALFGGTGGGGGGAPPQQMYNIPGGMYMPQGQQGFGGMMVQPQNMMGQSQNMMGQPQNMMGYQPNMMGQQPQGMMGNPAVNGSQMGMYNNQMMSGAQGGMYTPQQMQQFQFQQMQQQMAAMNMGGPQPMQGGWGGNSTAGQTLSNNLWQ</sequence>
<dbReference type="InterPro" id="IPR001164">
    <property type="entry name" value="ArfGAP_dom"/>
</dbReference>
<dbReference type="SUPFAM" id="SSF57863">
    <property type="entry name" value="ArfGap/RecO-like zinc finger"/>
    <property type="match status" value="1"/>
</dbReference>
<evidence type="ECO:0000313" key="8">
    <source>
        <dbReference type="EMBL" id="GFR94920.1"/>
    </source>
</evidence>
<dbReference type="PROSITE" id="PS50115">
    <property type="entry name" value="ARFGAP"/>
    <property type="match status" value="1"/>
</dbReference>
<keyword evidence="9" id="KW-1185">Reference proteome</keyword>
<dbReference type="PANTHER" id="PTHR45705">
    <property type="entry name" value="FI20236P1"/>
    <property type="match status" value="1"/>
</dbReference>
<keyword evidence="2" id="KW-0479">Metal-binding</keyword>
<evidence type="ECO:0000256" key="5">
    <source>
        <dbReference type="PROSITE-ProRule" id="PRU00288"/>
    </source>
</evidence>
<gene>
    <name evidence="8" type="ORF">ElyMa_002679300</name>
</gene>
<dbReference type="EMBL" id="BMAT01005532">
    <property type="protein sequence ID" value="GFR94920.1"/>
    <property type="molecule type" value="Genomic_DNA"/>
</dbReference>
<keyword evidence="1" id="KW-0343">GTPase activation</keyword>
<evidence type="ECO:0000313" key="9">
    <source>
        <dbReference type="Proteomes" id="UP000762676"/>
    </source>
</evidence>
<dbReference type="Gene3D" id="1.10.220.150">
    <property type="entry name" value="Arf GTPase activating protein"/>
    <property type="match status" value="1"/>
</dbReference>
<comment type="caution">
    <text evidence="8">The sequence shown here is derived from an EMBL/GenBank/DDBJ whole genome shotgun (WGS) entry which is preliminary data.</text>
</comment>
<organism evidence="8 9">
    <name type="scientific">Elysia marginata</name>
    <dbReference type="NCBI Taxonomy" id="1093978"/>
    <lineage>
        <taxon>Eukaryota</taxon>
        <taxon>Metazoa</taxon>
        <taxon>Spiralia</taxon>
        <taxon>Lophotrochozoa</taxon>
        <taxon>Mollusca</taxon>
        <taxon>Gastropoda</taxon>
        <taxon>Heterobranchia</taxon>
        <taxon>Euthyneura</taxon>
        <taxon>Panpulmonata</taxon>
        <taxon>Sacoglossa</taxon>
        <taxon>Placobranchoidea</taxon>
        <taxon>Plakobranchidae</taxon>
        <taxon>Elysia</taxon>
    </lineage>
</organism>
<dbReference type="SMART" id="SM00105">
    <property type="entry name" value="ArfGap"/>
    <property type="match status" value="1"/>
</dbReference>
<evidence type="ECO:0000256" key="4">
    <source>
        <dbReference type="ARBA" id="ARBA00022833"/>
    </source>
</evidence>
<dbReference type="GO" id="GO:0008270">
    <property type="term" value="F:zinc ion binding"/>
    <property type="evidence" value="ECO:0007669"/>
    <property type="project" value="UniProtKB-KW"/>
</dbReference>
<dbReference type="InterPro" id="IPR037278">
    <property type="entry name" value="ARFGAP/RecO"/>
</dbReference>
<dbReference type="InterPro" id="IPR044732">
    <property type="entry name" value="ArfGAP_SMAP1-like"/>
</dbReference>
<feature type="compositionally biased region" description="Polar residues" evidence="6">
    <location>
        <begin position="169"/>
        <end position="184"/>
    </location>
</feature>
<feature type="compositionally biased region" description="Basic and acidic residues" evidence="6">
    <location>
        <begin position="129"/>
        <end position="139"/>
    </location>
</feature>
<keyword evidence="3 5" id="KW-0863">Zinc-finger</keyword>
<dbReference type="InterPro" id="IPR038508">
    <property type="entry name" value="ArfGAP_dom_sf"/>
</dbReference>
<proteinExistence type="predicted"/>
<feature type="region of interest" description="Disordered" evidence="6">
    <location>
        <begin position="405"/>
        <end position="426"/>
    </location>
</feature>
<evidence type="ECO:0000256" key="2">
    <source>
        <dbReference type="ARBA" id="ARBA00022723"/>
    </source>
</evidence>
<feature type="compositionally biased region" description="Polar residues" evidence="6">
    <location>
        <begin position="415"/>
        <end position="426"/>
    </location>
</feature>
<dbReference type="GO" id="GO:0005737">
    <property type="term" value="C:cytoplasm"/>
    <property type="evidence" value="ECO:0007669"/>
    <property type="project" value="TreeGrafter"/>
</dbReference>
<feature type="domain" description="Arf-GAP" evidence="7">
    <location>
        <begin position="17"/>
        <end position="122"/>
    </location>
</feature>
<dbReference type="PRINTS" id="PR00405">
    <property type="entry name" value="REVINTRACTNG"/>
</dbReference>
<evidence type="ECO:0000256" key="1">
    <source>
        <dbReference type="ARBA" id="ARBA00022468"/>
    </source>
</evidence>
<reference evidence="8 9" key="1">
    <citation type="journal article" date="2021" name="Elife">
        <title>Chloroplast acquisition without the gene transfer in kleptoplastic sea slugs, Plakobranchus ocellatus.</title>
        <authorList>
            <person name="Maeda T."/>
            <person name="Takahashi S."/>
            <person name="Yoshida T."/>
            <person name="Shimamura S."/>
            <person name="Takaki Y."/>
            <person name="Nagai Y."/>
            <person name="Toyoda A."/>
            <person name="Suzuki Y."/>
            <person name="Arimoto A."/>
            <person name="Ishii H."/>
            <person name="Satoh N."/>
            <person name="Nishiyama T."/>
            <person name="Hasebe M."/>
            <person name="Maruyama T."/>
            <person name="Minagawa J."/>
            <person name="Obokata J."/>
            <person name="Shigenobu S."/>
        </authorList>
    </citation>
    <scope>NUCLEOTIDE SEQUENCE [LARGE SCALE GENOMIC DNA]</scope>
</reference>
<evidence type="ECO:0000256" key="3">
    <source>
        <dbReference type="ARBA" id="ARBA00022771"/>
    </source>
</evidence>
<dbReference type="AlphaFoldDB" id="A0AAV4HDN9"/>
<evidence type="ECO:0000256" key="6">
    <source>
        <dbReference type="SAM" id="MobiDB-lite"/>
    </source>
</evidence>
<keyword evidence="4" id="KW-0862">Zinc</keyword>
<dbReference type="CDD" id="cd08839">
    <property type="entry name" value="ArfGap_SMAP"/>
    <property type="match status" value="1"/>
</dbReference>
<dbReference type="Proteomes" id="UP000762676">
    <property type="component" value="Unassembled WGS sequence"/>
</dbReference>
<dbReference type="Pfam" id="PF01412">
    <property type="entry name" value="ArfGap"/>
    <property type="match status" value="1"/>
</dbReference>
<protein>
    <submittedName>
        <fullName evidence="8">Stromal membrane-associated protein 1</fullName>
    </submittedName>
</protein>
<dbReference type="PANTHER" id="PTHR45705:SF1">
    <property type="entry name" value="FI20236P1"/>
    <property type="match status" value="1"/>
</dbReference>